<dbReference type="Pfam" id="PF04445">
    <property type="entry name" value="SAM_MT"/>
    <property type="match status" value="1"/>
</dbReference>
<dbReference type="AlphaFoldDB" id="A0A6N2ZF59"/>
<dbReference type="PANTHER" id="PTHR36112:SF1">
    <property type="entry name" value="RIBOSOMAL RNA SMALL SUBUNIT METHYLTRANSFERASE J"/>
    <property type="match status" value="1"/>
</dbReference>
<name>A0A6N2ZF59_9FIRM</name>
<keyword evidence="1" id="KW-0489">Methyltransferase</keyword>
<dbReference type="Gene3D" id="3.40.50.150">
    <property type="entry name" value="Vaccinia Virus protein VP39"/>
    <property type="match status" value="1"/>
</dbReference>
<dbReference type="InterPro" id="IPR007536">
    <property type="entry name" value="16SrRNA_methylTrfase_J"/>
</dbReference>
<dbReference type="SUPFAM" id="SSF53335">
    <property type="entry name" value="S-adenosyl-L-methionine-dependent methyltransferases"/>
    <property type="match status" value="1"/>
</dbReference>
<dbReference type="RefSeq" id="WP_156719096.1">
    <property type="nucleotide sequence ID" value="NZ_CACRUF010000011.1"/>
</dbReference>
<organism evidence="1">
    <name type="scientific">Veillonella dispar</name>
    <dbReference type="NCBI Taxonomy" id="39778"/>
    <lineage>
        <taxon>Bacteria</taxon>
        <taxon>Bacillati</taxon>
        <taxon>Bacillota</taxon>
        <taxon>Negativicutes</taxon>
        <taxon>Veillonellales</taxon>
        <taxon>Veillonellaceae</taxon>
        <taxon>Veillonella</taxon>
    </lineage>
</organism>
<gene>
    <name evidence="1" type="primary">rsmJ</name>
    <name evidence="1" type="ORF">VDLFYP95_00667</name>
</gene>
<accession>A0A6N2ZF59</accession>
<dbReference type="GO" id="GO:0008990">
    <property type="term" value="F:rRNA (guanine-N2-)-methyltransferase activity"/>
    <property type="evidence" value="ECO:0007669"/>
    <property type="project" value="InterPro"/>
</dbReference>
<proteinExistence type="predicted"/>
<keyword evidence="1" id="KW-0808">Transferase</keyword>
<dbReference type="EMBL" id="CACRUF010000011">
    <property type="protein sequence ID" value="VYT76496.1"/>
    <property type="molecule type" value="Genomic_DNA"/>
</dbReference>
<reference evidence="1" key="1">
    <citation type="submission" date="2019-11" db="EMBL/GenBank/DDBJ databases">
        <authorList>
            <person name="Feng L."/>
        </authorList>
    </citation>
    <scope>NUCLEOTIDE SEQUENCE</scope>
    <source>
        <strain evidence="1">VdisparLFYP95</strain>
    </source>
</reference>
<sequence length="270" mass="30523">MNILTTSQKSNEVIQEEAKALASSMHMTYIKRGKTSIPALFGKYQCEYIAVLAGSGLTIHFPENQQHTFHLSMAQLRILRLQRGEGDHLVNAVHVIIDKKGLSNRDKFTFLDCTIGLGSDSIVVSYGYPQAQITGLEGSLPIWLATSHGLAHYIHSEDSVTNALRRIKVNHDTFEHYLPNLPDNSIDIIYFDPMFEVPVEESPQFKPLRGHTVESHIDDKIMAQAMRVATYGIIIKERPFSSVFQNYPPHQWVGGKYSRIGYGVYMKELM</sequence>
<dbReference type="InterPro" id="IPR029063">
    <property type="entry name" value="SAM-dependent_MTases_sf"/>
</dbReference>
<evidence type="ECO:0000313" key="1">
    <source>
        <dbReference type="EMBL" id="VYT76496.1"/>
    </source>
</evidence>
<protein>
    <submittedName>
        <fullName evidence="1">Ribosomal RNA small subunit methyltransferase J</fullName>
        <ecNumber evidence="1">2.1.1.242</ecNumber>
    </submittedName>
</protein>
<dbReference type="EC" id="2.1.1.242" evidence="1"/>
<dbReference type="PANTHER" id="PTHR36112">
    <property type="entry name" value="RIBOSOMAL RNA SMALL SUBUNIT METHYLTRANSFERASE J"/>
    <property type="match status" value="1"/>
</dbReference>